<proteinExistence type="predicted"/>
<dbReference type="AlphaFoldDB" id="A0A8K0XPU6"/>
<dbReference type="Proteomes" id="UP000813824">
    <property type="component" value="Unassembled WGS sequence"/>
</dbReference>
<keyword evidence="2" id="KW-1185">Reference proteome</keyword>
<reference evidence="1" key="1">
    <citation type="journal article" date="2021" name="New Phytol.">
        <title>Evolutionary innovations through gain and loss of genes in the ectomycorrhizal Boletales.</title>
        <authorList>
            <person name="Wu G."/>
            <person name="Miyauchi S."/>
            <person name="Morin E."/>
            <person name="Kuo A."/>
            <person name="Drula E."/>
            <person name="Varga T."/>
            <person name="Kohler A."/>
            <person name="Feng B."/>
            <person name="Cao Y."/>
            <person name="Lipzen A."/>
            <person name="Daum C."/>
            <person name="Hundley H."/>
            <person name="Pangilinan J."/>
            <person name="Johnson J."/>
            <person name="Barry K."/>
            <person name="LaButti K."/>
            <person name="Ng V."/>
            <person name="Ahrendt S."/>
            <person name="Min B."/>
            <person name="Choi I.G."/>
            <person name="Park H."/>
            <person name="Plett J.M."/>
            <person name="Magnuson J."/>
            <person name="Spatafora J.W."/>
            <person name="Nagy L.G."/>
            <person name="Henrissat B."/>
            <person name="Grigoriev I.V."/>
            <person name="Yang Z.L."/>
            <person name="Xu J."/>
            <person name="Martin F.M."/>
        </authorList>
    </citation>
    <scope>NUCLEOTIDE SEQUENCE</scope>
    <source>
        <strain evidence="1">KKN 215</strain>
    </source>
</reference>
<gene>
    <name evidence="1" type="ORF">BXZ70DRAFT_907505</name>
</gene>
<sequence length="455" mass="50901">MPASRLPPELLLEIARKLFAIADTSSLKTLSLVSSEWLSVARPFIFRDLRVQLGGMKSLDALTAIVRPSPALSSLISTLCLVGDINGRESSDPQTRYLYPFVSPLDILALVAMIPRISSISVQLCRVEGGMIESNLRRFQGVYNCSLFLFQVSIDDIALDMLTGSFRGEALSLTKLHFLSPNNQPLNFLSSGNHTSDGSSIFSSLRHLCVGLSTNFRGRIPIILAIKSKSLPELQMLELACDLAHNRHLHTMNGFLNDKGRPVEVLLLDYTITMGWGDYISDYLVDEVNPPSYDGFGLIPESWGTVSLKECCPSLRSITFFLSVLMESESYGATEKSPAVLQWNYALRLIASAPLTLSSIKIGIYLDEDTSAEDMMGCTISVVEWENWDNVLRQLLGLREVVFFRVDQAKRRRELHLGMEGLGHIPEKFARDMSEWIKERMAVERVVLLRYVVED</sequence>
<dbReference type="EMBL" id="JAEVFJ010000016">
    <property type="protein sequence ID" value="KAH8100408.1"/>
    <property type="molecule type" value="Genomic_DNA"/>
</dbReference>
<organism evidence="1 2">
    <name type="scientific">Cristinia sonorae</name>
    <dbReference type="NCBI Taxonomy" id="1940300"/>
    <lineage>
        <taxon>Eukaryota</taxon>
        <taxon>Fungi</taxon>
        <taxon>Dikarya</taxon>
        <taxon>Basidiomycota</taxon>
        <taxon>Agaricomycotina</taxon>
        <taxon>Agaricomycetes</taxon>
        <taxon>Agaricomycetidae</taxon>
        <taxon>Agaricales</taxon>
        <taxon>Pleurotineae</taxon>
        <taxon>Stephanosporaceae</taxon>
        <taxon>Cristinia</taxon>
    </lineage>
</organism>
<accession>A0A8K0XPU6</accession>
<comment type="caution">
    <text evidence="1">The sequence shown here is derived from an EMBL/GenBank/DDBJ whole genome shotgun (WGS) entry which is preliminary data.</text>
</comment>
<protein>
    <recommendedName>
        <fullName evidence="3">F-box domain-containing protein</fullName>
    </recommendedName>
</protein>
<name>A0A8K0XPU6_9AGAR</name>
<dbReference type="OrthoDB" id="2729743at2759"/>
<evidence type="ECO:0008006" key="3">
    <source>
        <dbReference type="Google" id="ProtNLM"/>
    </source>
</evidence>
<evidence type="ECO:0000313" key="2">
    <source>
        <dbReference type="Proteomes" id="UP000813824"/>
    </source>
</evidence>
<evidence type="ECO:0000313" key="1">
    <source>
        <dbReference type="EMBL" id="KAH8100408.1"/>
    </source>
</evidence>